<dbReference type="Pfam" id="PF04060">
    <property type="entry name" value="FeS"/>
    <property type="match status" value="1"/>
</dbReference>
<keyword evidence="1" id="KW-0004">4Fe-4S</keyword>
<dbReference type="SUPFAM" id="SSF53920">
    <property type="entry name" value="Fe-only hydrogenase"/>
    <property type="match status" value="1"/>
</dbReference>
<reference evidence="7 8" key="1">
    <citation type="submission" date="2016-10" db="EMBL/GenBank/DDBJ databases">
        <authorList>
            <person name="de Groot N.N."/>
        </authorList>
    </citation>
    <scope>NUCLEOTIDE SEQUENCE [LARGE SCALE GENOMIC DNA]</scope>
    <source>
        <strain evidence="7 8">DSM 18979</strain>
    </source>
</reference>
<organism evidence="7 8">
    <name type="scientific">Natronincola peptidivorans</name>
    <dbReference type="NCBI Taxonomy" id="426128"/>
    <lineage>
        <taxon>Bacteria</taxon>
        <taxon>Bacillati</taxon>
        <taxon>Bacillota</taxon>
        <taxon>Clostridia</taxon>
        <taxon>Peptostreptococcales</taxon>
        <taxon>Natronincolaceae</taxon>
        <taxon>Natronincola</taxon>
    </lineage>
</organism>
<evidence type="ECO:0000256" key="1">
    <source>
        <dbReference type="ARBA" id="ARBA00022485"/>
    </source>
</evidence>
<evidence type="ECO:0000256" key="2">
    <source>
        <dbReference type="ARBA" id="ARBA00022723"/>
    </source>
</evidence>
<keyword evidence="3" id="KW-0408">Iron</keyword>
<feature type="domain" description="4Fe-4S" evidence="6">
    <location>
        <begin position="361"/>
        <end position="415"/>
    </location>
</feature>
<dbReference type="STRING" id="426128.SAMN05660297_02905"/>
<protein>
    <submittedName>
        <fullName evidence="7">Iron only hydrogenase large subunit, C-terminal domain</fullName>
    </submittedName>
</protein>
<dbReference type="Gene3D" id="3.30.70.20">
    <property type="match status" value="1"/>
</dbReference>
<evidence type="ECO:0000256" key="3">
    <source>
        <dbReference type="ARBA" id="ARBA00023004"/>
    </source>
</evidence>
<keyword evidence="2" id="KW-0479">Metal-binding</keyword>
<dbReference type="Pfam" id="PF13237">
    <property type="entry name" value="Fer4_10"/>
    <property type="match status" value="1"/>
</dbReference>
<dbReference type="Pfam" id="PF02906">
    <property type="entry name" value="Fe_hyd_lg_C"/>
    <property type="match status" value="2"/>
</dbReference>
<feature type="domain" description="4Fe-4S ferredoxin-type" evidence="5">
    <location>
        <begin position="6"/>
        <end position="35"/>
    </location>
</feature>
<dbReference type="GO" id="GO:0051539">
    <property type="term" value="F:4 iron, 4 sulfur cluster binding"/>
    <property type="evidence" value="ECO:0007669"/>
    <property type="project" value="UniProtKB-KW"/>
</dbReference>
<evidence type="ECO:0000256" key="4">
    <source>
        <dbReference type="ARBA" id="ARBA00023014"/>
    </source>
</evidence>
<evidence type="ECO:0000313" key="7">
    <source>
        <dbReference type="EMBL" id="SET60827.1"/>
    </source>
</evidence>
<feature type="domain" description="4Fe-4S ferredoxin-type" evidence="5">
    <location>
        <begin position="36"/>
        <end position="64"/>
    </location>
</feature>
<dbReference type="GO" id="GO:0046872">
    <property type="term" value="F:metal ion binding"/>
    <property type="evidence" value="ECO:0007669"/>
    <property type="project" value="UniProtKB-KW"/>
</dbReference>
<proteinExistence type="predicted"/>
<dbReference type="InterPro" id="IPR007202">
    <property type="entry name" value="4Fe-4S_dom"/>
</dbReference>
<dbReference type="Proteomes" id="UP000199568">
    <property type="component" value="Unassembled WGS sequence"/>
</dbReference>
<dbReference type="InterPro" id="IPR050395">
    <property type="entry name" value="4Fe4S_Ferredoxin_RnfB"/>
</dbReference>
<dbReference type="AlphaFoldDB" id="A0A1I0FRP6"/>
<evidence type="ECO:0000259" key="5">
    <source>
        <dbReference type="PROSITE" id="PS51379"/>
    </source>
</evidence>
<name>A0A1I0FRP6_9FIRM</name>
<sequence length="415" mass="46112">MHSLIHAISLDPSKCTGCTNCIKRCPTEAIRVKDGKAKIIDSKCINCGNCINICPFNAFSGVTHDLEYIFRYPYRIALIDPVLYGQFHEEVTPPQIIASIKKYGFHDVYEVSHGSNLITNYTKEHISASEKFPIISSSCPAIIRLIQLRFHALIKHILPIDSPVEIAAAKARKKAIETLNIPKEEIGIFYISPCTARIFSFKMPIGTKATHVNGAISIKSMFLMISKNLQEANDDTDNLYPIGKGIDWARVEGQSKALGIKEYLAIDGIENVMNVLEEIENQKIQGLSFLECQACTNGCVGGSLTVENSFVARNRIRRLAETQSAYTPDLLDMTAEDFLFTEKIHPLYSIKLDSDLSKAIEKLSLIEEVVKTLPQIDCGACGSPSCRALAEDIILGYASEDDCIVNLKKQFRQKT</sequence>
<evidence type="ECO:0000313" key="8">
    <source>
        <dbReference type="Proteomes" id="UP000199568"/>
    </source>
</evidence>
<evidence type="ECO:0000259" key="6">
    <source>
        <dbReference type="PROSITE" id="PS51656"/>
    </source>
</evidence>
<dbReference type="Gene3D" id="3.40.950.10">
    <property type="entry name" value="Fe-only Hydrogenase (Larger Subunit), Chain L, domain 3"/>
    <property type="match status" value="1"/>
</dbReference>
<dbReference type="InterPro" id="IPR004108">
    <property type="entry name" value="Fe_hydrogenase_lsu_C"/>
</dbReference>
<dbReference type="PROSITE" id="PS51379">
    <property type="entry name" value="4FE4S_FER_2"/>
    <property type="match status" value="2"/>
</dbReference>
<dbReference type="RefSeq" id="WP_170834834.1">
    <property type="nucleotide sequence ID" value="NZ_FOHU01000016.1"/>
</dbReference>
<dbReference type="EMBL" id="FOHU01000016">
    <property type="protein sequence ID" value="SET60827.1"/>
    <property type="molecule type" value="Genomic_DNA"/>
</dbReference>
<dbReference type="SUPFAM" id="SSF54862">
    <property type="entry name" value="4Fe-4S ferredoxins"/>
    <property type="match status" value="1"/>
</dbReference>
<dbReference type="PANTHER" id="PTHR43560">
    <property type="entry name" value="ION-TRANSLOCATING OXIDOREDUCTASE COMPLEX SUBUNIT B"/>
    <property type="match status" value="1"/>
</dbReference>
<dbReference type="PROSITE" id="PS00198">
    <property type="entry name" value="4FE4S_FER_1"/>
    <property type="match status" value="1"/>
</dbReference>
<dbReference type="Gene3D" id="1.10.15.40">
    <property type="entry name" value="Electron transport complex subunit B, putative Fe-S cluster"/>
    <property type="match status" value="1"/>
</dbReference>
<dbReference type="PROSITE" id="PS51656">
    <property type="entry name" value="4FE4S"/>
    <property type="match status" value="1"/>
</dbReference>
<dbReference type="InterPro" id="IPR017896">
    <property type="entry name" value="4Fe4S_Fe-S-bd"/>
</dbReference>
<gene>
    <name evidence="7" type="ORF">SAMN05660297_02905</name>
</gene>
<keyword evidence="8" id="KW-1185">Reference proteome</keyword>
<dbReference type="InterPro" id="IPR009016">
    <property type="entry name" value="Fe_hydrogenase"/>
</dbReference>
<dbReference type="InterPro" id="IPR017900">
    <property type="entry name" value="4Fe4S_Fe_S_CS"/>
</dbReference>
<accession>A0A1I0FRP6</accession>
<dbReference type="PANTHER" id="PTHR43560:SF1">
    <property type="entry name" value="ION-TRANSLOCATING OXIDOREDUCTASE COMPLEX SUBUNIT B"/>
    <property type="match status" value="1"/>
</dbReference>
<keyword evidence="4" id="KW-0411">Iron-sulfur</keyword>